<feature type="transmembrane region" description="Helical" evidence="5">
    <location>
        <begin position="97"/>
        <end position="115"/>
    </location>
</feature>
<feature type="transmembrane region" description="Helical" evidence="5">
    <location>
        <begin position="264"/>
        <end position="287"/>
    </location>
</feature>
<keyword evidence="4 5" id="KW-0472">Membrane</keyword>
<keyword evidence="8" id="KW-1185">Reference proteome</keyword>
<dbReference type="KEGG" id="psyt:DSAG12_02082"/>
<evidence type="ECO:0000313" key="8">
    <source>
        <dbReference type="Proteomes" id="UP000321408"/>
    </source>
</evidence>
<dbReference type="InterPro" id="IPR050638">
    <property type="entry name" value="AA-Vitamin_Transporters"/>
</dbReference>
<evidence type="ECO:0000313" key="7">
    <source>
        <dbReference type="EMBL" id="QEE16252.1"/>
    </source>
</evidence>
<comment type="subcellular location">
    <subcellularLocation>
        <location evidence="1">Membrane</location>
        <topology evidence="1">Multi-pass membrane protein</topology>
    </subcellularLocation>
</comment>
<feature type="domain" description="EamA" evidence="6">
    <location>
        <begin position="167"/>
        <end position="311"/>
    </location>
</feature>
<dbReference type="InterPro" id="IPR000620">
    <property type="entry name" value="EamA_dom"/>
</dbReference>
<evidence type="ECO:0000256" key="3">
    <source>
        <dbReference type="ARBA" id="ARBA00022989"/>
    </source>
</evidence>
<keyword evidence="3 5" id="KW-1133">Transmembrane helix</keyword>
<proteinExistence type="predicted"/>
<feature type="transmembrane region" description="Helical" evidence="5">
    <location>
        <begin position="36"/>
        <end position="59"/>
    </location>
</feature>
<evidence type="ECO:0000259" key="6">
    <source>
        <dbReference type="Pfam" id="PF00892"/>
    </source>
</evidence>
<gene>
    <name evidence="7" type="ORF">DSAG12_02082</name>
</gene>
<reference evidence="7 8" key="2">
    <citation type="journal article" date="2024" name="Int. J. Syst. Evol. Microbiol.">
        <title>Promethearchaeum syntrophicum gen. nov., sp. nov., an anaerobic, obligately syntrophic archaeon, the first isolate of the lineage 'Asgard' archaea, and proposal of the new archaeal phylum Promethearchaeota phyl. nov. and kingdom Promethearchaeati regn. nov.</title>
        <authorList>
            <person name="Imachi H."/>
            <person name="Nobu M.K."/>
            <person name="Kato S."/>
            <person name="Takaki Y."/>
            <person name="Miyazaki M."/>
            <person name="Miyata M."/>
            <person name="Ogawara M."/>
            <person name="Saito Y."/>
            <person name="Sakai S."/>
            <person name="Tahara Y.O."/>
            <person name="Takano Y."/>
            <person name="Tasumi E."/>
            <person name="Uematsu K."/>
            <person name="Yoshimura T."/>
            <person name="Itoh T."/>
            <person name="Ohkuma M."/>
            <person name="Takai K."/>
        </authorList>
    </citation>
    <scope>NUCLEOTIDE SEQUENCE [LARGE SCALE GENOMIC DNA]</scope>
    <source>
        <strain evidence="7 8">MK-D1</strain>
    </source>
</reference>
<evidence type="ECO:0000256" key="2">
    <source>
        <dbReference type="ARBA" id="ARBA00022692"/>
    </source>
</evidence>
<dbReference type="AlphaFoldDB" id="A0A5B9DAW9"/>
<feature type="transmembrane region" description="Helical" evidence="5">
    <location>
        <begin position="238"/>
        <end position="258"/>
    </location>
</feature>
<accession>A0A5B9DAW9</accession>
<dbReference type="Pfam" id="PF00892">
    <property type="entry name" value="EamA"/>
    <property type="match status" value="2"/>
</dbReference>
<organism evidence="7 8">
    <name type="scientific">Promethearchaeum syntrophicum</name>
    <dbReference type="NCBI Taxonomy" id="2594042"/>
    <lineage>
        <taxon>Archaea</taxon>
        <taxon>Promethearchaeati</taxon>
        <taxon>Promethearchaeota</taxon>
        <taxon>Promethearchaeia</taxon>
        <taxon>Promethearchaeales</taxon>
        <taxon>Promethearchaeaceae</taxon>
        <taxon>Promethearchaeum</taxon>
    </lineage>
</organism>
<evidence type="ECO:0000256" key="1">
    <source>
        <dbReference type="ARBA" id="ARBA00004141"/>
    </source>
</evidence>
<dbReference type="PANTHER" id="PTHR32322">
    <property type="entry name" value="INNER MEMBRANE TRANSPORTER"/>
    <property type="match status" value="1"/>
</dbReference>
<reference evidence="7 8" key="1">
    <citation type="journal article" date="2020" name="Nature">
        <title>Isolation of an archaeon at the prokaryote-eukaryote interface.</title>
        <authorList>
            <person name="Imachi H."/>
            <person name="Nobu M.K."/>
            <person name="Nakahara N."/>
            <person name="Morono Y."/>
            <person name="Ogawara M."/>
            <person name="Takaki Y."/>
            <person name="Takano Y."/>
            <person name="Uematsu K."/>
            <person name="Ikuta T."/>
            <person name="Ito M."/>
            <person name="Matsui Y."/>
            <person name="Miyazaki M."/>
            <person name="Murata K."/>
            <person name="Saito Y."/>
            <person name="Sakai S."/>
            <person name="Song C."/>
            <person name="Tasumi E."/>
            <person name="Yamanaka Y."/>
            <person name="Yamaguchi T."/>
            <person name="Kamagata Y."/>
            <person name="Tamaki H."/>
            <person name="Takai K."/>
        </authorList>
    </citation>
    <scope>NUCLEOTIDE SEQUENCE [LARGE SCALE GENOMIC DNA]</scope>
    <source>
        <strain evidence="7 8">MK-D1</strain>
    </source>
</reference>
<dbReference type="GO" id="GO:0016020">
    <property type="term" value="C:membrane"/>
    <property type="evidence" value="ECO:0007669"/>
    <property type="project" value="UniProtKB-SubCell"/>
</dbReference>
<feature type="transmembrane region" description="Helical" evidence="5">
    <location>
        <begin position="121"/>
        <end position="141"/>
    </location>
</feature>
<feature type="domain" description="EamA" evidence="6">
    <location>
        <begin position="3"/>
        <end position="138"/>
    </location>
</feature>
<dbReference type="PANTHER" id="PTHR32322:SF2">
    <property type="entry name" value="EAMA DOMAIN-CONTAINING PROTEIN"/>
    <property type="match status" value="1"/>
</dbReference>
<dbReference type="GeneID" id="41330071"/>
<name>A0A5B9DAW9_9ARCH</name>
<feature type="transmembrane region" description="Helical" evidence="5">
    <location>
        <begin position="168"/>
        <end position="186"/>
    </location>
</feature>
<evidence type="ECO:0000256" key="4">
    <source>
        <dbReference type="ARBA" id="ARBA00023136"/>
    </source>
</evidence>
<keyword evidence="2 5" id="KW-0812">Transmembrane</keyword>
<dbReference type="SUPFAM" id="SSF103481">
    <property type="entry name" value="Multidrug resistance efflux transporter EmrE"/>
    <property type="match status" value="2"/>
</dbReference>
<evidence type="ECO:0000256" key="5">
    <source>
        <dbReference type="SAM" id="Phobius"/>
    </source>
</evidence>
<dbReference type="EMBL" id="CP042905">
    <property type="protein sequence ID" value="QEE16252.1"/>
    <property type="molecule type" value="Genomic_DNA"/>
</dbReference>
<dbReference type="Proteomes" id="UP000321408">
    <property type="component" value="Chromosome"/>
</dbReference>
<feature type="transmembrane region" description="Helical" evidence="5">
    <location>
        <begin position="294"/>
        <end position="313"/>
    </location>
</feature>
<feature type="transmembrane region" description="Helical" evidence="5">
    <location>
        <begin position="206"/>
        <end position="226"/>
    </location>
</feature>
<dbReference type="InterPro" id="IPR037185">
    <property type="entry name" value="EmrE-like"/>
</dbReference>
<protein>
    <submittedName>
        <fullName evidence="7">DMT family transporter</fullName>
    </submittedName>
</protein>
<sequence>MQGWILAFLAVLTFVSSNIIFRRVEGEVSPTYINAVRTFIGIITFWIVAAISGVFPLIFQFPIILWVWLILSFIFGQVVGDTAYFMAQKELGVTQTIAIALTFPLFTYILSIIFLDDEFNYIIIISFIFISIGVILINSGVRNAKNIASNLEINKYTENEQNKKSWRAILLAFIASIAWAIGLVIIDYSVNEITIITGVQETSSVLANVVRFPFAFIILMGMVKHSDGKISVKKSKRAWGWLLIGSIIGTSLGAYLYTEAARTAGATIMSLFSTAAPLIAIPLDYIFNNEKISWRSLIGVVFITIGIAFVIFMTP</sequence>
<dbReference type="RefSeq" id="WP_147663130.1">
    <property type="nucleotide sequence ID" value="NZ_CP042905.2"/>
</dbReference>
<feature type="transmembrane region" description="Helical" evidence="5">
    <location>
        <begin position="6"/>
        <end position="24"/>
    </location>
</feature>
<dbReference type="OrthoDB" id="29208at2157"/>
<feature type="transmembrane region" description="Helical" evidence="5">
    <location>
        <begin position="65"/>
        <end position="85"/>
    </location>
</feature>